<evidence type="ECO:0000256" key="6">
    <source>
        <dbReference type="ARBA" id="ARBA00023242"/>
    </source>
</evidence>
<keyword evidence="3" id="KW-0805">Transcription regulation</keyword>
<evidence type="ECO:0000256" key="8">
    <source>
        <dbReference type="SAM" id="Coils"/>
    </source>
</evidence>
<dbReference type="Gene3D" id="6.10.150.10">
    <property type="match status" value="1"/>
</dbReference>
<dbReference type="EMBL" id="CATQJA010002641">
    <property type="protein sequence ID" value="CAJ0575810.1"/>
    <property type="molecule type" value="Genomic_DNA"/>
</dbReference>
<feature type="compositionally biased region" description="Low complexity" evidence="9">
    <location>
        <begin position="106"/>
        <end position="128"/>
    </location>
</feature>
<dbReference type="PANTHER" id="PTHR22793:SF12">
    <property type="entry name" value="MYOCARDIN-RELATED TRANSCRIPTION FACTOR, ISOFORM H"/>
    <property type="match status" value="1"/>
</dbReference>
<feature type="region of interest" description="Disordered" evidence="9">
    <location>
        <begin position="101"/>
        <end position="129"/>
    </location>
</feature>
<feature type="region of interest" description="Disordered" evidence="9">
    <location>
        <begin position="49"/>
        <end position="76"/>
    </location>
</feature>
<dbReference type="PROSITE" id="PS50800">
    <property type="entry name" value="SAP"/>
    <property type="match status" value="1"/>
</dbReference>
<protein>
    <recommendedName>
        <fullName evidence="10">SAP domain-containing protein</fullName>
    </recommendedName>
</protein>
<feature type="coiled-coil region" evidence="8">
    <location>
        <begin position="748"/>
        <end position="782"/>
    </location>
</feature>
<evidence type="ECO:0000256" key="4">
    <source>
        <dbReference type="ARBA" id="ARBA00023054"/>
    </source>
</evidence>
<feature type="compositionally biased region" description="Basic and acidic residues" evidence="9">
    <location>
        <begin position="963"/>
        <end position="975"/>
    </location>
</feature>
<comment type="subcellular location">
    <subcellularLocation>
        <location evidence="1">Nucleus</location>
    </subcellularLocation>
</comment>
<dbReference type="SMART" id="SM00707">
    <property type="entry name" value="RPEL"/>
    <property type="match status" value="2"/>
</dbReference>
<dbReference type="Proteomes" id="UP001177023">
    <property type="component" value="Unassembled WGS sequence"/>
</dbReference>
<accession>A0AA36CUX5</accession>
<comment type="caution">
    <text evidence="11">The sequence shown here is derived from an EMBL/GenBank/DDBJ whole genome shotgun (WGS) entry which is preliminary data.</text>
</comment>
<evidence type="ECO:0000256" key="1">
    <source>
        <dbReference type="ARBA" id="ARBA00004123"/>
    </source>
</evidence>
<dbReference type="AlphaFoldDB" id="A0AA36CUX5"/>
<dbReference type="PANTHER" id="PTHR22793">
    <property type="entry name" value="MYOCARDIN-RELATED TRANSCRIPTION FACTOR-RELATED"/>
    <property type="match status" value="1"/>
</dbReference>
<dbReference type="Pfam" id="PF02037">
    <property type="entry name" value="SAP"/>
    <property type="match status" value="1"/>
</dbReference>
<dbReference type="Pfam" id="PF02755">
    <property type="entry name" value="RPEL"/>
    <property type="match status" value="1"/>
</dbReference>
<keyword evidence="4 8" id="KW-0175">Coiled coil</keyword>
<dbReference type="Gene3D" id="1.10.720.30">
    <property type="entry name" value="SAP domain"/>
    <property type="match status" value="1"/>
</dbReference>
<gene>
    <name evidence="11" type="ORF">MSPICULIGERA_LOCUS14114</name>
</gene>
<feature type="compositionally biased region" description="Low complexity" evidence="9">
    <location>
        <begin position="49"/>
        <end position="58"/>
    </location>
</feature>
<dbReference type="InterPro" id="IPR043451">
    <property type="entry name" value="Myocardin-like"/>
</dbReference>
<evidence type="ECO:0000256" key="2">
    <source>
        <dbReference type="ARBA" id="ARBA00022737"/>
    </source>
</evidence>
<evidence type="ECO:0000256" key="7">
    <source>
        <dbReference type="PROSITE-ProRule" id="PRU00401"/>
    </source>
</evidence>
<feature type="compositionally biased region" description="Basic and acidic residues" evidence="9">
    <location>
        <begin position="437"/>
        <end position="446"/>
    </location>
</feature>
<keyword evidence="2" id="KW-0677">Repeat</keyword>
<keyword evidence="6" id="KW-0539">Nucleus</keyword>
<dbReference type="SUPFAM" id="SSF68906">
    <property type="entry name" value="SAP domain"/>
    <property type="match status" value="1"/>
</dbReference>
<feature type="non-terminal residue" evidence="11">
    <location>
        <position position="1246"/>
    </location>
</feature>
<dbReference type="GO" id="GO:0003713">
    <property type="term" value="F:transcription coactivator activity"/>
    <property type="evidence" value="ECO:0007669"/>
    <property type="project" value="TreeGrafter"/>
</dbReference>
<feature type="compositionally biased region" description="Polar residues" evidence="9">
    <location>
        <begin position="937"/>
        <end position="957"/>
    </location>
</feature>
<proteinExistence type="predicted"/>
<feature type="domain" description="SAP" evidence="10">
    <location>
        <begin position="378"/>
        <end position="412"/>
    </location>
</feature>
<dbReference type="SMART" id="SM00513">
    <property type="entry name" value="SAP"/>
    <property type="match status" value="1"/>
</dbReference>
<feature type="region of interest" description="Disordered" evidence="9">
    <location>
        <begin position="421"/>
        <end position="446"/>
    </location>
</feature>
<evidence type="ECO:0000313" key="11">
    <source>
        <dbReference type="EMBL" id="CAJ0575810.1"/>
    </source>
</evidence>
<dbReference type="InterPro" id="IPR003034">
    <property type="entry name" value="SAP_dom"/>
</dbReference>
<evidence type="ECO:0000256" key="3">
    <source>
        <dbReference type="ARBA" id="ARBA00023015"/>
    </source>
</evidence>
<name>A0AA36CUX5_9BILA</name>
<dbReference type="GO" id="GO:0005634">
    <property type="term" value="C:nucleus"/>
    <property type="evidence" value="ECO:0007669"/>
    <property type="project" value="UniProtKB-SubCell"/>
</dbReference>
<feature type="repeat" description="RPEL" evidence="7">
    <location>
        <begin position="140"/>
        <end position="165"/>
    </location>
</feature>
<evidence type="ECO:0000256" key="9">
    <source>
        <dbReference type="SAM" id="MobiDB-lite"/>
    </source>
</evidence>
<dbReference type="GO" id="GO:0045944">
    <property type="term" value="P:positive regulation of transcription by RNA polymerase II"/>
    <property type="evidence" value="ECO:0007669"/>
    <property type="project" value="TreeGrafter"/>
</dbReference>
<evidence type="ECO:0000259" key="10">
    <source>
        <dbReference type="PROSITE" id="PS50800"/>
    </source>
</evidence>
<feature type="region of interest" description="Disordered" evidence="9">
    <location>
        <begin position="904"/>
        <end position="1003"/>
    </location>
</feature>
<feature type="region of interest" description="Disordered" evidence="9">
    <location>
        <begin position="267"/>
        <end position="289"/>
    </location>
</feature>
<keyword evidence="12" id="KW-1185">Reference proteome</keyword>
<dbReference type="InterPro" id="IPR004018">
    <property type="entry name" value="RPEL_repeat"/>
</dbReference>
<feature type="repeat" description="RPEL" evidence="7">
    <location>
        <begin position="185"/>
        <end position="210"/>
    </location>
</feature>
<evidence type="ECO:0000313" key="12">
    <source>
        <dbReference type="Proteomes" id="UP001177023"/>
    </source>
</evidence>
<dbReference type="InterPro" id="IPR036361">
    <property type="entry name" value="SAP_dom_sf"/>
</dbReference>
<keyword evidence="5" id="KW-0804">Transcription</keyword>
<organism evidence="11 12">
    <name type="scientific">Mesorhabditis spiculigera</name>
    <dbReference type="NCBI Taxonomy" id="96644"/>
    <lineage>
        <taxon>Eukaryota</taxon>
        <taxon>Metazoa</taxon>
        <taxon>Ecdysozoa</taxon>
        <taxon>Nematoda</taxon>
        <taxon>Chromadorea</taxon>
        <taxon>Rhabditida</taxon>
        <taxon>Rhabditina</taxon>
        <taxon>Rhabditomorpha</taxon>
        <taxon>Rhabditoidea</taxon>
        <taxon>Rhabditidae</taxon>
        <taxon>Mesorhabditinae</taxon>
        <taxon>Mesorhabditis</taxon>
    </lineage>
</organism>
<reference evidence="11" key="1">
    <citation type="submission" date="2023-06" db="EMBL/GenBank/DDBJ databases">
        <authorList>
            <person name="Delattre M."/>
        </authorList>
    </citation>
    <scope>NUCLEOTIDE SEQUENCE</scope>
    <source>
        <strain evidence="11">AF72</strain>
    </source>
</reference>
<dbReference type="PROSITE" id="PS51073">
    <property type="entry name" value="RPEL"/>
    <property type="match status" value="2"/>
</dbReference>
<sequence>MSSTLQRIEPRPQPDNGMRRVVPVKILPRQSMVPSSYLPPVIFRSASSPSVAAVPARRPQNDGSSTIFTHQRGAGHQLSLQRIDTNAQPTLRNLLRVQIPPQNARSQSSSFGPSSGPPTSSSFSLGPSHRVSASIGFRRDILRRKIEQRPSKHRLANQHILLSASSAGPLVQQKAHQLRKCGIVSNLNTKLQQRPGPLELVNKRILPADDVLVQAIQDGRLHFKPTLPQPHSAPAPQFQFNPINPDMEVVTLSHPPASPSISKMAIVKSKKKPTTPYQSPNDQRPKGKLAKDQLTNPEEDNYQLLLEQQQIFLEWQETGETEHEKMIMANSQHDAHYFQESEVEVQPAELQPEPQMPETMSTLTVPTPGFLNFPPKTLSDLKVQDLKNECKKRNLPVSGPKPQLVERLRPYEQTIITSVVSSLGTGPSTPPVSPKNGEGKPHTTGKPKETIHEFLQNNAPSLCHVTQQRPQQLFTNVQKTSAPAPPPPQVVQLVDQHGNVFGVANVVGGGRNGQPVQLGPVQAHSNTPVNLHVQSTSSYNAPTPPQTQGGQMLPSLHEINGEKAHQPTFRFAQMGSGGQFTIVPSNQHSQDNSDSHVMVTQSQPTQIQMMPMATISQVQPSHSFITTSGMIPSNVTLVNENGVAVQFVQYDEPQQLVHQPTVTSMVQTPTQMTYVNGAMTQMSQNDGSPVSADSGTTSPTMGPLSVHEAVQAYAQMPASAYQPPQMSPTDQQTITIDTNDSSSLASTLQMHEEMLKFQQKKIEEMRAELIRSQQQLRAQQSLIMVAKNQQFGDGGRPAMTDHYLAQLKNAHQMHMQNLHLQKDQEGQLQQHVHEQNSLVACEAKLQEELHVEQAVNDIVRLIKQDARTALLIVQLLRKYQIERQQQAEQAQLQRAQLAKAAVSVEPVQQQPTPAKKSKSKARAQPAPQLPIDRAHSENPNPNHLSPTNIGSVQQRRASNPEMMRNKVPAEVHTISDDEVTATTPISRPKTKAKRPTSGPKKNLNNVDMEEIFKTVLEGASKRLNHEKAEIEEPMTTGYGNSPQETVAVDVACKQSVPGLAAETTFGERSCGADAMNFKVPQQPVDVHMEECSQDASSQSYMSGPSPIGFSQQVNEASSHPPFGHGNDFDDLMDVLQNDGLDLSASQMVDFGLDYGQEELAKLIGDDWIDHADRSLRHDSQGLHQEQGVQSCAAECLTTDPLLGGRPTDGSGMDWLDQMLQNTPIDEQFDSLRTPSYYQRNEMDASC</sequence>
<evidence type="ECO:0000256" key="5">
    <source>
        <dbReference type="ARBA" id="ARBA00023163"/>
    </source>
</evidence>